<dbReference type="InterPro" id="IPR042185">
    <property type="entry name" value="Serpin_sf_2"/>
</dbReference>
<evidence type="ECO:0000256" key="1">
    <source>
        <dbReference type="ARBA" id="ARBA00022690"/>
    </source>
</evidence>
<feature type="domain" description="Serpin" evidence="6">
    <location>
        <begin position="96"/>
        <end position="455"/>
    </location>
</feature>
<keyword evidence="2" id="KW-0722">Serine protease inhibitor</keyword>
<comment type="similarity">
    <text evidence="3">Belongs to the serpin family.</text>
</comment>
<gene>
    <name evidence="7" type="ORF">V9T40_005781</name>
</gene>
<dbReference type="PANTHER" id="PTHR11461">
    <property type="entry name" value="SERINE PROTEASE INHIBITOR, SERPIN"/>
    <property type="match status" value="1"/>
</dbReference>
<sequence>MKAVIFLCISLTVCTQANYVRISRQASDPNSASNSTSVPSTTTPTTTTSTSSDNSTSNVTSTTEQPALTEEQYYDRILQSTKIGLATFTLEFQRCAFNATTTGKNILFSPVNIAGILATLLLGAEGETKAEILKAVGISTGRDLSQKENQIHLALGHLFENFTKEAYENPATTVEIAQSIFLQKDTNITDFFRNFSQTVYKNEIIDVDFSSPNIEAADIINKWIDNKTHHRIENLVNPPLSKTIKMILSNTLFFNGEWEFPFLNETCWKPFHTESGKYSVKMMANVGGAYLLRDMERNYSALGLPYKGGNIFMYFIIPKKGHTLKEIINSLTIEDMIDITTKSVKVEDFTYEVPFMSINDKIQLNGILETIGIKSIFSPTHANLSNIAENLFVSQIIHKANLDVTEAGSTGSASTVAQIENKFGKEPFLVNQPFICYVHHRSSGLISFWATVNLPVPNKVS</sequence>
<dbReference type="Gene3D" id="2.30.39.10">
    <property type="entry name" value="Alpha-1-antitrypsin, domain 1"/>
    <property type="match status" value="1"/>
</dbReference>
<evidence type="ECO:0000259" key="6">
    <source>
        <dbReference type="SMART" id="SM00093"/>
    </source>
</evidence>
<dbReference type="InterPro" id="IPR000215">
    <property type="entry name" value="Serpin_fam"/>
</dbReference>
<keyword evidence="1" id="KW-0646">Protease inhibitor</keyword>
<dbReference type="InterPro" id="IPR036186">
    <property type="entry name" value="Serpin_sf"/>
</dbReference>
<keyword evidence="8" id="KW-1185">Reference proteome</keyword>
<proteinExistence type="inferred from homology"/>
<accession>A0AAN9YBC1</accession>
<feature type="region of interest" description="Disordered" evidence="4">
    <location>
        <begin position="25"/>
        <end position="66"/>
    </location>
</feature>
<evidence type="ECO:0000256" key="5">
    <source>
        <dbReference type="SAM" id="SignalP"/>
    </source>
</evidence>
<evidence type="ECO:0000313" key="8">
    <source>
        <dbReference type="Proteomes" id="UP001367676"/>
    </source>
</evidence>
<keyword evidence="5" id="KW-0732">Signal</keyword>
<dbReference type="Pfam" id="PF00079">
    <property type="entry name" value="Serpin"/>
    <property type="match status" value="1"/>
</dbReference>
<dbReference type="EMBL" id="JBBCAQ010000003">
    <property type="protein sequence ID" value="KAK7604595.1"/>
    <property type="molecule type" value="Genomic_DNA"/>
</dbReference>
<dbReference type="InterPro" id="IPR042178">
    <property type="entry name" value="Serpin_sf_1"/>
</dbReference>
<dbReference type="SUPFAM" id="SSF56574">
    <property type="entry name" value="Serpins"/>
    <property type="match status" value="1"/>
</dbReference>
<comment type="caution">
    <text evidence="7">The sequence shown here is derived from an EMBL/GenBank/DDBJ whole genome shotgun (WGS) entry which is preliminary data.</text>
</comment>
<dbReference type="Proteomes" id="UP001367676">
    <property type="component" value="Unassembled WGS sequence"/>
</dbReference>
<feature type="chain" id="PRO_5043012608" description="Serpin domain-containing protein" evidence="5">
    <location>
        <begin position="18"/>
        <end position="461"/>
    </location>
</feature>
<protein>
    <recommendedName>
        <fullName evidence="6">Serpin domain-containing protein</fullName>
    </recommendedName>
</protein>
<dbReference type="Gene3D" id="3.30.497.10">
    <property type="entry name" value="Antithrombin, subunit I, domain 2"/>
    <property type="match status" value="1"/>
</dbReference>
<dbReference type="SMART" id="SM00093">
    <property type="entry name" value="SERPIN"/>
    <property type="match status" value="1"/>
</dbReference>
<evidence type="ECO:0000256" key="4">
    <source>
        <dbReference type="SAM" id="MobiDB-lite"/>
    </source>
</evidence>
<dbReference type="PANTHER" id="PTHR11461:SF342">
    <property type="entry name" value="SERINE PROTEASE INHIBITOR 28DC"/>
    <property type="match status" value="1"/>
</dbReference>
<dbReference type="InterPro" id="IPR023796">
    <property type="entry name" value="Serpin_dom"/>
</dbReference>
<evidence type="ECO:0000256" key="3">
    <source>
        <dbReference type="RuleBase" id="RU000411"/>
    </source>
</evidence>
<reference evidence="7 8" key="1">
    <citation type="submission" date="2024-03" db="EMBL/GenBank/DDBJ databases">
        <title>Adaptation during the transition from Ophiocordyceps entomopathogen to insect associate is accompanied by gene loss and intensified selection.</title>
        <authorList>
            <person name="Ward C.M."/>
            <person name="Onetto C.A."/>
            <person name="Borneman A.R."/>
        </authorList>
    </citation>
    <scope>NUCLEOTIDE SEQUENCE [LARGE SCALE GENOMIC DNA]</scope>
    <source>
        <strain evidence="7">AWRI1</strain>
        <tissue evidence="7">Single Adult Female</tissue>
    </source>
</reference>
<dbReference type="CDD" id="cd00172">
    <property type="entry name" value="serpin"/>
    <property type="match status" value="1"/>
</dbReference>
<feature type="signal peptide" evidence="5">
    <location>
        <begin position="1"/>
        <end position="17"/>
    </location>
</feature>
<dbReference type="AlphaFoldDB" id="A0AAN9YBC1"/>
<evidence type="ECO:0000256" key="2">
    <source>
        <dbReference type="ARBA" id="ARBA00022900"/>
    </source>
</evidence>
<feature type="compositionally biased region" description="Low complexity" evidence="4">
    <location>
        <begin position="30"/>
        <end position="63"/>
    </location>
</feature>
<dbReference type="GO" id="GO:0005615">
    <property type="term" value="C:extracellular space"/>
    <property type="evidence" value="ECO:0007669"/>
    <property type="project" value="InterPro"/>
</dbReference>
<name>A0AAN9YBC1_9HEMI</name>
<evidence type="ECO:0000313" key="7">
    <source>
        <dbReference type="EMBL" id="KAK7604595.1"/>
    </source>
</evidence>
<organism evidence="7 8">
    <name type="scientific">Parthenolecanium corni</name>
    <dbReference type="NCBI Taxonomy" id="536013"/>
    <lineage>
        <taxon>Eukaryota</taxon>
        <taxon>Metazoa</taxon>
        <taxon>Ecdysozoa</taxon>
        <taxon>Arthropoda</taxon>
        <taxon>Hexapoda</taxon>
        <taxon>Insecta</taxon>
        <taxon>Pterygota</taxon>
        <taxon>Neoptera</taxon>
        <taxon>Paraneoptera</taxon>
        <taxon>Hemiptera</taxon>
        <taxon>Sternorrhyncha</taxon>
        <taxon>Coccoidea</taxon>
        <taxon>Coccidae</taxon>
        <taxon>Parthenolecanium</taxon>
    </lineage>
</organism>
<dbReference type="GO" id="GO:0004867">
    <property type="term" value="F:serine-type endopeptidase inhibitor activity"/>
    <property type="evidence" value="ECO:0007669"/>
    <property type="project" value="UniProtKB-KW"/>
</dbReference>